<dbReference type="PROSITE" id="PS50949">
    <property type="entry name" value="HTH_GNTR"/>
    <property type="match status" value="1"/>
</dbReference>
<organism evidence="6 7">
    <name type="scientific">Streptomyces daliensis</name>
    <dbReference type="NCBI Taxonomy" id="299421"/>
    <lineage>
        <taxon>Bacteria</taxon>
        <taxon>Bacillati</taxon>
        <taxon>Actinomycetota</taxon>
        <taxon>Actinomycetes</taxon>
        <taxon>Kitasatosporales</taxon>
        <taxon>Streptomycetaceae</taxon>
        <taxon>Streptomyces</taxon>
    </lineage>
</organism>
<dbReference type="InterPro" id="IPR036388">
    <property type="entry name" value="WH-like_DNA-bd_sf"/>
</dbReference>
<dbReference type="Pfam" id="PF00392">
    <property type="entry name" value="GntR"/>
    <property type="match status" value="1"/>
</dbReference>
<keyword evidence="7" id="KW-1185">Reference proteome</keyword>
<sequence>MTEKSAPPNGRPPHEVVAATLRERIRAGDLTEGTRLPTQKHLVSEFDVNRTVVRQALETLKREGFLTDTGRGAPPTVAVPATQSEAPQTSGTELSERLYEAFRAKHVTIDSFSLTTETFNSALSGARLGVFDRELTPESVTVRVIVPSPTARLAIPRLIDDPDDPRVVERLHELQRTWTNALRLSLEGLRDRGHIAEVSCEIRTVAATPLHKLYLLNRTEALMGYYRVLEQQVTHQGEQLDIFDVLGIDANLYRSSAGPDCRDEQEASFVKDSQQWFNSLWDHISEPFPAN</sequence>
<dbReference type="InterPro" id="IPR000524">
    <property type="entry name" value="Tscrpt_reg_HTH_GntR"/>
</dbReference>
<protein>
    <submittedName>
        <fullName evidence="6">Winged helix-turn-helix transcriptional regulator</fullName>
    </submittedName>
</protein>
<dbReference type="AlphaFoldDB" id="A0A8T4J810"/>
<feature type="region of interest" description="Disordered" evidence="4">
    <location>
        <begin position="66"/>
        <end position="91"/>
    </location>
</feature>
<feature type="domain" description="HTH gntR-type" evidence="5">
    <location>
        <begin position="11"/>
        <end position="80"/>
    </location>
</feature>
<dbReference type="GO" id="GO:0003700">
    <property type="term" value="F:DNA-binding transcription factor activity"/>
    <property type="evidence" value="ECO:0007669"/>
    <property type="project" value="InterPro"/>
</dbReference>
<feature type="compositionally biased region" description="Polar residues" evidence="4">
    <location>
        <begin position="81"/>
        <end position="91"/>
    </location>
</feature>
<dbReference type="GO" id="GO:0003677">
    <property type="term" value="F:DNA binding"/>
    <property type="evidence" value="ECO:0007669"/>
    <property type="project" value="UniProtKB-KW"/>
</dbReference>
<accession>A0A8T4J810</accession>
<name>A0A8T4J810_9ACTN</name>
<evidence type="ECO:0000313" key="6">
    <source>
        <dbReference type="EMBL" id="MBR7677764.1"/>
    </source>
</evidence>
<evidence type="ECO:0000256" key="4">
    <source>
        <dbReference type="SAM" id="MobiDB-lite"/>
    </source>
</evidence>
<dbReference type="EMBL" id="JAGSMN010001060">
    <property type="protein sequence ID" value="MBR7677764.1"/>
    <property type="molecule type" value="Genomic_DNA"/>
</dbReference>
<evidence type="ECO:0000256" key="3">
    <source>
        <dbReference type="ARBA" id="ARBA00023163"/>
    </source>
</evidence>
<dbReference type="Proteomes" id="UP000675554">
    <property type="component" value="Unassembled WGS sequence"/>
</dbReference>
<dbReference type="InterPro" id="IPR036390">
    <property type="entry name" value="WH_DNA-bd_sf"/>
</dbReference>
<evidence type="ECO:0000259" key="5">
    <source>
        <dbReference type="PROSITE" id="PS50949"/>
    </source>
</evidence>
<dbReference type="Gene3D" id="1.10.10.10">
    <property type="entry name" value="Winged helix-like DNA-binding domain superfamily/Winged helix DNA-binding domain"/>
    <property type="match status" value="1"/>
</dbReference>
<dbReference type="PANTHER" id="PTHR43537:SF24">
    <property type="entry name" value="GLUCONATE OPERON TRANSCRIPTIONAL REPRESSOR"/>
    <property type="match status" value="1"/>
</dbReference>
<evidence type="ECO:0000256" key="1">
    <source>
        <dbReference type="ARBA" id="ARBA00023015"/>
    </source>
</evidence>
<gene>
    <name evidence="6" type="ORF">KDA82_33210</name>
</gene>
<keyword evidence="1" id="KW-0805">Transcription regulation</keyword>
<dbReference type="SMART" id="SM00345">
    <property type="entry name" value="HTH_GNTR"/>
    <property type="match status" value="1"/>
</dbReference>
<dbReference type="SUPFAM" id="SSF46785">
    <property type="entry name" value="Winged helix' DNA-binding domain"/>
    <property type="match status" value="1"/>
</dbReference>
<keyword evidence="3" id="KW-0804">Transcription</keyword>
<comment type="caution">
    <text evidence="6">The sequence shown here is derived from an EMBL/GenBank/DDBJ whole genome shotgun (WGS) entry which is preliminary data.</text>
</comment>
<evidence type="ECO:0000256" key="2">
    <source>
        <dbReference type="ARBA" id="ARBA00023125"/>
    </source>
</evidence>
<evidence type="ECO:0000313" key="7">
    <source>
        <dbReference type="Proteomes" id="UP000675554"/>
    </source>
</evidence>
<proteinExistence type="predicted"/>
<dbReference type="CDD" id="cd07377">
    <property type="entry name" value="WHTH_GntR"/>
    <property type="match status" value="1"/>
</dbReference>
<dbReference type="PANTHER" id="PTHR43537">
    <property type="entry name" value="TRANSCRIPTIONAL REGULATOR, GNTR FAMILY"/>
    <property type="match status" value="1"/>
</dbReference>
<reference evidence="6" key="1">
    <citation type="submission" date="2021-04" db="EMBL/GenBank/DDBJ databases">
        <title>Sequencing of actinobacteria type strains.</title>
        <authorList>
            <person name="Nguyen G.-S."/>
            <person name="Wentzel A."/>
        </authorList>
    </citation>
    <scope>NUCLEOTIDE SEQUENCE</scope>
    <source>
        <strain evidence="6">DSM 42095</strain>
    </source>
</reference>
<dbReference type="PRINTS" id="PR00035">
    <property type="entry name" value="HTHGNTR"/>
</dbReference>
<keyword evidence="2" id="KW-0238">DNA-binding</keyword>